<evidence type="ECO:0000256" key="1">
    <source>
        <dbReference type="SAM" id="SignalP"/>
    </source>
</evidence>
<evidence type="ECO:0000313" key="3">
    <source>
        <dbReference type="EMBL" id="BDY12634.1"/>
    </source>
</evidence>
<dbReference type="Gene3D" id="2.40.128.270">
    <property type="match status" value="1"/>
</dbReference>
<keyword evidence="1" id="KW-0732">Signal</keyword>
<evidence type="ECO:0000313" key="4">
    <source>
        <dbReference type="Proteomes" id="UP001321445"/>
    </source>
</evidence>
<feature type="domain" description="DUF306" evidence="2">
    <location>
        <begin position="35"/>
        <end position="135"/>
    </location>
</feature>
<keyword evidence="4" id="KW-1185">Reference proteome</keyword>
<organism evidence="3 4">
    <name type="scientific">Hydrogenimonas cancrithermarum</name>
    <dbReference type="NCBI Taxonomy" id="2993563"/>
    <lineage>
        <taxon>Bacteria</taxon>
        <taxon>Pseudomonadati</taxon>
        <taxon>Campylobacterota</taxon>
        <taxon>Epsilonproteobacteria</taxon>
        <taxon>Campylobacterales</taxon>
        <taxon>Hydrogenimonadaceae</taxon>
        <taxon>Hydrogenimonas</taxon>
    </lineage>
</organism>
<dbReference type="Proteomes" id="UP001321445">
    <property type="component" value="Chromosome"/>
</dbReference>
<feature type="chain" id="PRO_5045074967" description="DUF306 domain-containing protein" evidence="1">
    <location>
        <begin position="26"/>
        <end position="143"/>
    </location>
</feature>
<dbReference type="InterPro" id="IPR005184">
    <property type="entry name" value="DUF306_Meta_HslJ"/>
</dbReference>
<dbReference type="InterPro" id="IPR053147">
    <property type="entry name" value="Hsp_HslJ-like"/>
</dbReference>
<dbReference type="Pfam" id="PF03724">
    <property type="entry name" value="META"/>
    <property type="match status" value="1"/>
</dbReference>
<proteinExistence type="predicted"/>
<feature type="signal peptide" evidence="1">
    <location>
        <begin position="1"/>
        <end position="25"/>
    </location>
</feature>
<dbReference type="PANTHER" id="PTHR35535:SF1">
    <property type="entry name" value="HEAT SHOCK PROTEIN HSLJ"/>
    <property type="match status" value="1"/>
</dbReference>
<evidence type="ECO:0000259" key="2">
    <source>
        <dbReference type="Pfam" id="PF03724"/>
    </source>
</evidence>
<dbReference type="PROSITE" id="PS51257">
    <property type="entry name" value="PROKAR_LIPOPROTEIN"/>
    <property type="match status" value="1"/>
</dbReference>
<sequence>MPKFFVGLGLITIFFLSGCAVDASARPEKACTVKLYGPTWELRLFDNREIFLKHPATIRFYEGDRVGGFGGCNNYFGTVSMTDNAITFSAIGSTRKFCLGEAGEVERMFLGMLKGTKWWHFDEAGNLVIFDDEHRLIFVSKKG</sequence>
<reference evidence="3 4" key="1">
    <citation type="submission" date="2023-03" db="EMBL/GenBank/DDBJ databases">
        <title>Description of Hydrogenimonas sp. ISO32.</title>
        <authorList>
            <person name="Mino S."/>
            <person name="Fukazawa S."/>
            <person name="Sawabe T."/>
        </authorList>
    </citation>
    <scope>NUCLEOTIDE SEQUENCE [LARGE SCALE GENOMIC DNA]</scope>
    <source>
        <strain evidence="3 4">ISO32</strain>
    </source>
</reference>
<gene>
    <name evidence="3" type="ORF">HCR_09460</name>
</gene>
<dbReference type="EMBL" id="AP027370">
    <property type="protein sequence ID" value="BDY12634.1"/>
    <property type="molecule type" value="Genomic_DNA"/>
</dbReference>
<dbReference type="RefSeq" id="WP_286337821.1">
    <property type="nucleotide sequence ID" value="NZ_AP027370.1"/>
</dbReference>
<dbReference type="InterPro" id="IPR038670">
    <property type="entry name" value="HslJ-like_sf"/>
</dbReference>
<protein>
    <recommendedName>
        <fullName evidence="2">DUF306 domain-containing protein</fullName>
    </recommendedName>
</protein>
<name>A0ABM8FM95_9BACT</name>
<dbReference type="PANTHER" id="PTHR35535">
    <property type="entry name" value="HEAT SHOCK PROTEIN HSLJ"/>
    <property type="match status" value="1"/>
</dbReference>
<accession>A0ABM8FM95</accession>